<evidence type="ECO:0000259" key="6">
    <source>
        <dbReference type="SMART" id="SM00849"/>
    </source>
</evidence>
<dbReference type="AlphaFoldDB" id="A0A1I4R388"/>
<dbReference type="PANTHER" id="PTHR42978:SF2">
    <property type="entry name" value="102 KBASES UNSTABLE REGION: FROM 1 TO 119443"/>
    <property type="match status" value="1"/>
</dbReference>
<comment type="cofactor">
    <cofactor evidence="1">
        <name>Zn(2+)</name>
        <dbReference type="ChEBI" id="CHEBI:29105"/>
    </cofactor>
</comment>
<evidence type="ECO:0000313" key="8">
    <source>
        <dbReference type="Proteomes" id="UP000199611"/>
    </source>
</evidence>
<reference evidence="7 8" key="1">
    <citation type="submission" date="2016-10" db="EMBL/GenBank/DDBJ databases">
        <authorList>
            <person name="de Groot N.N."/>
        </authorList>
    </citation>
    <scope>NUCLEOTIDE SEQUENCE [LARGE SCALE GENOMIC DNA]</scope>
    <source>
        <strain evidence="7 8">DSM 9990</strain>
    </source>
</reference>
<dbReference type="InterPro" id="IPR001279">
    <property type="entry name" value="Metallo-B-lactamas"/>
</dbReference>
<dbReference type="Proteomes" id="UP000199611">
    <property type="component" value="Unassembled WGS sequence"/>
</dbReference>
<comment type="similarity">
    <text evidence="2">Belongs to the metallo-beta-lactamase superfamily.</text>
</comment>
<dbReference type="InterPro" id="IPR051013">
    <property type="entry name" value="MBL_superfamily_lactonases"/>
</dbReference>
<keyword evidence="8" id="KW-1185">Reference proteome</keyword>
<dbReference type="Pfam" id="PF00753">
    <property type="entry name" value="Lactamase_B"/>
    <property type="match status" value="1"/>
</dbReference>
<dbReference type="Gene3D" id="3.60.15.10">
    <property type="entry name" value="Ribonuclease Z/Hydroxyacylglutathione hydrolase-like"/>
    <property type="match status" value="1"/>
</dbReference>
<dbReference type="STRING" id="39841.SAMN05660836_00375"/>
<dbReference type="OrthoDB" id="9773738at2"/>
<feature type="domain" description="Metallo-beta-lactamase" evidence="6">
    <location>
        <begin position="34"/>
        <end position="216"/>
    </location>
</feature>
<evidence type="ECO:0000313" key="7">
    <source>
        <dbReference type="EMBL" id="SFM46768.1"/>
    </source>
</evidence>
<dbReference type="InterPro" id="IPR036866">
    <property type="entry name" value="RibonucZ/Hydroxyglut_hydro"/>
</dbReference>
<keyword evidence="5" id="KW-0862">Zinc</keyword>
<evidence type="ECO:0000256" key="5">
    <source>
        <dbReference type="ARBA" id="ARBA00022833"/>
    </source>
</evidence>
<proteinExistence type="inferred from homology"/>
<accession>A0A1I4R388</accession>
<evidence type="ECO:0000256" key="4">
    <source>
        <dbReference type="ARBA" id="ARBA00022801"/>
    </source>
</evidence>
<sequence length="267" mass="30058">MRVWGSDIFGKEWEDFWILLPGVPARTDRGFLGFCSVCLFRLQGELCLFDTGSYADRSLLLQQLGELRIDPIDIKYLMLSHLHYDHCLNLSLFPRAAVFLSRKDFVYARRVLAGEVVDSAVADNAVELLDRRDCTFVDEEMDLFGEVSLKVFPGHTPGGLVAVLRRNVRVALCGDVVKNACELVNRKPSMVTTDYDVAVRSMEKLLEVADHFIPGHDSPFSCRDGEIVLLSEMSIKISADLDLSKRTPLSMELRRGINYGIAFSFSL</sequence>
<keyword evidence="3" id="KW-0479">Metal-binding</keyword>
<keyword evidence="4" id="KW-0378">Hydrolase</keyword>
<organism evidence="7 8">
    <name type="scientific">Thermodesulforhabdus norvegica</name>
    <dbReference type="NCBI Taxonomy" id="39841"/>
    <lineage>
        <taxon>Bacteria</taxon>
        <taxon>Pseudomonadati</taxon>
        <taxon>Thermodesulfobacteriota</taxon>
        <taxon>Syntrophobacteria</taxon>
        <taxon>Syntrophobacterales</taxon>
        <taxon>Thermodesulforhabdaceae</taxon>
        <taxon>Thermodesulforhabdus</taxon>
    </lineage>
</organism>
<dbReference type="SUPFAM" id="SSF56281">
    <property type="entry name" value="Metallo-hydrolase/oxidoreductase"/>
    <property type="match status" value="1"/>
</dbReference>
<dbReference type="GO" id="GO:0016787">
    <property type="term" value="F:hydrolase activity"/>
    <property type="evidence" value="ECO:0007669"/>
    <property type="project" value="UniProtKB-KW"/>
</dbReference>
<evidence type="ECO:0000256" key="2">
    <source>
        <dbReference type="ARBA" id="ARBA00007749"/>
    </source>
</evidence>
<protein>
    <submittedName>
        <fullName evidence="7">Glyoxylase, beta-lactamase superfamily II</fullName>
    </submittedName>
</protein>
<evidence type="ECO:0000256" key="3">
    <source>
        <dbReference type="ARBA" id="ARBA00022723"/>
    </source>
</evidence>
<dbReference type="EMBL" id="FOUU01000001">
    <property type="protein sequence ID" value="SFM46768.1"/>
    <property type="molecule type" value="Genomic_DNA"/>
</dbReference>
<dbReference type="GO" id="GO:0046872">
    <property type="term" value="F:metal ion binding"/>
    <property type="evidence" value="ECO:0007669"/>
    <property type="project" value="UniProtKB-KW"/>
</dbReference>
<dbReference type="PANTHER" id="PTHR42978">
    <property type="entry name" value="QUORUM-QUENCHING LACTONASE YTNP-RELATED-RELATED"/>
    <property type="match status" value="1"/>
</dbReference>
<dbReference type="RefSeq" id="WP_093393051.1">
    <property type="nucleotide sequence ID" value="NZ_FOUU01000001.1"/>
</dbReference>
<gene>
    <name evidence="7" type="ORF">SAMN05660836_00375</name>
</gene>
<dbReference type="SMART" id="SM00849">
    <property type="entry name" value="Lactamase_B"/>
    <property type="match status" value="1"/>
</dbReference>
<name>A0A1I4R388_9BACT</name>
<evidence type="ECO:0000256" key="1">
    <source>
        <dbReference type="ARBA" id="ARBA00001947"/>
    </source>
</evidence>